<evidence type="ECO:0000313" key="3">
    <source>
        <dbReference type="Proteomes" id="UP000054007"/>
    </source>
</evidence>
<evidence type="ECO:0000313" key="2">
    <source>
        <dbReference type="EMBL" id="KIY72513.1"/>
    </source>
</evidence>
<evidence type="ECO:0000256" key="1">
    <source>
        <dbReference type="SAM" id="SignalP"/>
    </source>
</evidence>
<organism evidence="2 3">
    <name type="scientific">Cylindrobasidium torrendii FP15055 ss-10</name>
    <dbReference type="NCBI Taxonomy" id="1314674"/>
    <lineage>
        <taxon>Eukaryota</taxon>
        <taxon>Fungi</taxon>
        <taxon>Dikarya</taxon>
        <taxon>Basidiomycota</taxon>
        <taxon>Agaricomycotina</taxon>
        <taxon>Agaricomycetes</taxon>
        <taxon>Agaricomycetidae</taxon>
        <taxon>Agaricales</taxon>
        <taxon>Marasmiineae</taxon>
        <taxon>Physalacriaceae</taxon>
        <taxon>Cylindrobasidium</taxon>
    </lineage>
</organism>
<dbReference type="AlphaFoldDB" id="A0A0D7BPN1"/>
<keyword evidence="1" id="KW-0732">Signal</keyword>
<dbReference type="OrthoDB" id="2310204at2759"/>
<feature type="signal peptide" evidence="1">
    <location>
        <begin position="1"/>
        <end position="20"/>
    </location>
</feature>
<dbReference type="EMBL" id="KN880443">
    <property type="protein sequence ID" value="KIY72513.1"/>
    <property type="molecule type" value="Genomic_DNA"/>
</dbReference>
<proteinExistence type="predicted"/>
<gene>
    <name evidence="2" type="ORF">CYLTODRAFT_417901</name>
</gene>
<feature type="chain" id="PRO_5002317508" evidence="1">
    <location>
        <begin position="21"/>
        <end position="288"/>
    </location>
</feature>
<accession>A0A0D7BPN1</accession>
<dbReference type="Proteomes" id="UP000054007">
    <property type="component" value="Unassembled WGS sequence"/>
</dbReference>
<dbReference type="STRING" id="1314674.A0A0D7BPN1"/>
<sequence length="288" mass="30873">MARLECSLFFFFSLFTTALAADGYKSPADNGGSMLTTLITYTSDLHEPINAIISGSSDSPVLVNRLEHGGLTNYFLSLNYTLPCFGKIDYASIQTANLGDGDGEKNQTQIMRYNFGDPALGACKESVQGGNHFRYWIQNGGQANTSAIFLAASYEKPAKDGHDIVPDGYNLGRDVIVGNISGSAIDTRSLKAGATYSGTSSHEGWTYETSVEYVSGLLQNTSVGINHNNSVPVDGANAIDGLVAVLQVKITERPANDTDSDDDAAILTYPVSLPSLWLFLAIPFLLFL</sequence>
<protein>
    <submittedName>
        <fullName evidence="2">Uncharacterized protein</fullName>
    </submittedName>
</protein>
<name>A0A0D7BPN1_9AGAR</name>
<reference evidence="2 3" key="1">
    <citation type="journal article" date="2015" name="Fungal Genet. Biol.">
        <title>Evolution of novel wood decay mechanisms in Agaricales revealed by the genome sequences of Fistulina hepatica and Cylindrobasidium torrendii.</title>
        <authorList>
            <person name="Floudas D."/>
            <person name="Held B.W."/>
            <person name="Riley R."/>
            <person name="Nagy L.G."/>
            <person name="Koehler G."/>
            <person name="Ransdell A.S."/>
            <person name="Younus H."/>
            <person name="Chow J."/>
            <person name="Chiniquy J."/>
            <person name="Lipzen A."/>
            <person name="Tritt A."/>
            <person name="Sun H."/>
            <person name="Haridas S."/>
            <person name="LaButti K."/>
            <person name="Ohm R.A."/>
            <person name="Kues U."/>
            <person name="Blanchette R.A."/>
            <person name="Grigoriev I.V."/>
            <person name="Minto R.E."/>
            <person name="Hibbett D.S."/>
        </authorList>
    </citation>
    <scope>NUCLEOTIDE SEQUENCE [LARGE SCALE GENOMIC DNA]</scope>
    <source>
        <strain evidence="2 3">FP15055 ss-10</strain>
    </source>
</reference>
<keyword evidence="3" id="KW-1185">Reference proteome</keyword>